<dbReference type="AlphaFoldDB" id="A0A127JVU4"/>
<evidence type="ECO:0000259" key="3">
    <source>
        <dbReference type="PROSITE" id="PS50110"/>
    </source>
</evidence>
<dbReference type="InterPro" id="IPR011006">
    <property type="entry name" value="CheY-like_superfamily"/>
</dbReference>
<evidence type="ECO:0000256" key="1">
    <source>
        <dbReference type="ARBA" id="ARBA00022553"/>
    </source>
</evidence>
<keyword evidence="1 2" id="KW-0597">Phosphoprotein</keyword>
<feature type="modified residue" description="4-aspartylphosphate" evidence="2">
    <location>
        <position position="53"/>
    </location>
</feature>
<dbReference type="Pfam" id="PF00072">
    <property type="entry name" value="Response_reg"/>
    <property type="match status" value="1"/>
</dbReference>
<dbReference type="EMBL" id="CP010951">
    <property type="protein sequence ID" value="AMO24003.1"/>
    <property type="molecule type" value="Genomic_DNA"/>
</dbReference>
<dbReference type="RefSeq" id="WP_061501227.1">
    <property type="nucleotide sequence ID" value="NZ_CP010951.1"/>
</dbReference>
<dbReference type="GO" id="GO:0000160">
    <property type="term" value="P:phosphorelay signal transduction system"/>
    <property type="evidence" value="ECO:0007669"/>
    <property type="project" value="InterPro"/>
</dbReference>
<dbReference type="Proteomes" id="UP000070433">
    <property type="component" value="Chromosome"/>
</dbReference>
<dbReference type="PANTHER" id="PTHR44591">
    <property type="entry name" value="STRESS RESPONSE REGULATOR PROTEIN 1"/>
    <property type="match status" value="1"/>
</dbReference>
<sequence>MTRNILIVEDSQVDRARLEKLLSGAGYMVSTAENGEQAIAAVKRNKPDAVLMDVNMPGMDGFAATRALRGDASTKDIPVVLVTAKDQKADKAWGQMLGAKGYVTKPYTDDQLLAQVRAL</sequence>
<reference evidence="4 5" key="1">
    <citation type="journal article" date="2014" name="Int. J. Syst. Evol. Microbiol.">
        <title>Ramlibacter solisilvae sp. nov., isolated from forest soil, and emended description of the genus Ramlibacter.</title>
        <authorList>
            <person name="Lee H.J."/>
            <person name="Lee S.H."/>
            <person name="Lee S.S."/>
            <person name="Lee J.S."/>
            <person name="Kim Y."/>
            <person name="Kim S.C."/>
            <person name="Jeon C.O."/>
        </authorList>
    </citation>
    <scope>NUCLEOTIDE SEQUENCE [LARGE SCALE GENOMIC DNA]</scope>
    <source>
        <strain evidence="4 5">5-10</strain>
    </source>
</reference>
<dbReference type="PROSITE" id="PS50110">
    <property type="entry name" value="RESPONSE_REGULATORY"/>
    <property type="match status" value="1"/>
</dbReference>
<dbReference type="InterPro" id="IPR001789">
    <property type="entry name" value="Sig_transdc_resp-reg_receiver"/>
</dbReference>
<protein>
    <submittedName>
        <fullName evidence="4">Chemotaxis protein CheY</fullName>
    </submittedName>
</protein>
<gene>
    <name evidence="4" type="ORF">UC35_15490</name>
</gene>
<dbReference type="OrthoDB" id="9179585at2"/>
<dbReference type="Gene3D" id="3.40.50.2300">
    <property type="match status" value="1"/>
</dbReference>
<evidence type="ECO:0000313" key="5">
    <source>
        <dbReference type="Proteomes" id="UP000070433"/>
    </source>
</evidence>
<dbReference type="SMART" id="SM00448">
    <property type="entry name" value="REC"/>
    <property type="match status" value="1"/>
</dbReference>
<dbReference type="PANTHER" id="PTHR44591:SF20">
    <property type="entry name" value="PROTEIN PILH"/>
    <property type="match status" value="1"/>
</dbReference>
<proteinExistence type="predicted"/>
<keyword evidence="5" id="KW-1185">Reference proteome</keyword>
<dbReference type="SUPFAM" id="SSF52172">
    <property type="entry name" value="CheY-like"/>
    <property type="match status" value="1"/>
</dbReference>
<organism evidence="4 5">
    <name type="scientific">Ramlibacter tataouinensis</name>
    <dbReference type="NCBI Taxonomy" id="94132"/>
    <lineage>
        <taxon>Bacteria</taxon>
        <taxon>Pseudomonadati</taxon>
        <taxon>Pseudomonadota</taxon>
        <taxon>Betaproteobacteria</taxon>
        <taxon>Burkholderiales</taxon>
        <taxon>Comamonadaceae</taxon>
        <taxon>Ramlibacter</taxon>
    </lineage>
</organism>
<accession>A0A127JVU4</accession>
<dbReference type="InterPro" id="IPR050595">
    <property type="entry name" value="Bact_response_regulator"/>
</dbReference>
<name>A0A127JVU4_9BURK</name>
<evidence type="ECO:0000256" key="2">
    <source>
        <dbReference type="PROSITE-ProRule" id="PRU00169"/>
    </source>
</evidence>
<evidence type="ECO:0000313" key="4">
    <source>
        <dbReference type="EMBL" id="AMO24003.1"/>
    </source>
</evidence>
<feature type="domain" description="Response regulatory" evidence="3">
    <location>
        <begin position="4"/>
        <end position="119"/>
    </location>
</feature>